<dbReference type="Gene3D" id="3.40.50.2000">
    <property type="entry name" value="Glycogen Phosphorylase B"/>
    <property type="match status" value="2"/>
</dbReference>
<dbReference type="HOGENOM" id="CLU_009583_2_1_2"/>
<reference evidence="3 4" key="1">
    <citation type="journal article" date="2010" name="Stand. Genomic Sci.">
        <title>Complete genome sequence of Methanothermus fervidus type strain (V24S).</title>
        <authorList>
            <person name="Anderson I."/>
            <person name="Djao O.D."/>
            <person name="Misra M."/>
            <person name="Chertkov O."/>
            <person name="Nolan M."/>
            <person name="Lucas S."/>
            <person name="Lapidus A."/>
            <person name="Del Rio T.G."/>
            <person name="Tice H."/>
            <person name="Cheng J.F."/>
            <person name="Tapia R."/>
            <person name="Han C."/>
            <person name="Goodwin L."/>
            <person name="Pitluck S."/>
            <person name="Liolios K."/>
            <person name="Ivanova N."/>
            <person name="Mavromatis K."/>
            <person name="Mikhailova N."/>
            <person name="Pati A."/>
            <person name="Brambilla E."/>
            <person name="Chen A."/>
            <person name="Palaniappan K."/>
            <person name="Land M."/>
            <person name="Hauser L."/>
            <person name="Chang Y.J."/>
            <person name="Jeffries C.D."/>
            <person name="Sikorski J."/>
            <person name="Spring S."/>
            <person name="Rohde M."/>
            <person name="Eichinger K."/>
            <person name="Huber H."/>
            <person name="Wirth R."/>
            <person name="Goker M."/>
            <person name="Detter J.C."/>
            <person name="Woyke T."/>
            <person name="Bristow J."/>
            <person name="Eisen J.A."/>
            <person name="Markowitz V."/>
            <person name="Hugenholtz P."/>
            <person name="Klenk H.P."/>
            <person name="Kyrpides N.C."/>
        </authorList>
    </citation>
    <scope>NUCLEOTIDE SEQUENCE [LARGE SCALE GENOMIC DNA]</scope>
    <source>
        <strain evidence="4">ATCC 43054 / DSM 2088 / JCM 10308 / V24 S</strain>
    </source>
</reference>
<dbReference type="PANTHER" id="PTHR45947">
    <property type="entry name" value="SULFOQUINOVOSYL TRANSFERASE SQD2"/>
    <property type="match status" value="1"/>
</dbReference>
<dbReference type="InterPro" id="IPR001296">
    <property type="entry name" value="Glyco_trans_1"/>
</dbReference>
<evidence type="ECO:0000313" key="4">
    <source>
        <dbReference type="Proteomes" id="UP000002315"/>
    </source>
</evidence>
<dbReference type="Pfam" id="PF00534">
    <property type="entry name" value="Glycos_transf_1"/>
    <property type="match status" value="1"/>
</dbReference>
<sequence>MKILHVVPYFKPSWEAGGPPRSVYEISYRQAKLGHDVTVYTTDGFKRRINVVKNRAINVDGINVYYFRNLSMFLSSHNIPLPYYMPIVARKEIKDYDIVHIHEFRNFLALVAYYYARKYNVPYVLQPRGSAPRFSKTIRKKIFDFIGSKIFYNACRIIASSKIESRQYKKVFPKVNMSRVVHIPNGINPWELPKKGRFKKKFGIEGKMILYLGRIHERKGLDLLIKAYSKLNNEDVTLVIAGPDDHYLGKLKKLIKKIDKKVVLTGPIYGKEKIEAYTDADVFVLPSKDYYESFGNVVLEAMVCGTPVIVTKYCGISEWINDEVGRIINYDVNELVKALKELLSYNSRSKVRKFALSKFTWDNVVKETMKVYEQCI</sequence>
<dbReference type="AlphaFoldDB" id="E3GWA6"/>
<dbReference type="SUPFAM" id="SSF53756">
    <property type="entry name" value="UDP-Glycosyltransferase/glycogen phosphorylase"/>
    <property type="match status" value="1"/>
</dbReference>
<accession>E3GWA6</accession>
<dbReference type="CAZy" id="GT4">
    <property type="family name" value="Glycosyltransferase Family 4"/>
</dbReference>
<name>E3GWA6_METFV</name>
<evidence type="ECO:0000259" key="1">
    <source>
        <dbReference type="Pfam" id="PF00534"/>
    </source>
</evidence>
<evidence type="ECO:0000313" key="3">
    <source>
        <dbReference type="EMBL" id="ADP77871.1"/>
    </source>
</evidence>
<feature type="domain" description="Glycosyl transferase family 1" evidence="1">
    <location>
        <begin position="198"/>
        <end position="347"/>
    </location>
</feature>
<dbReference type="Proteomes" id="UP000002315">
    <property type="component" value="Chromosome"/>
</dbReference>
<dbReference type="EMBL" id="CP002278">
    <property type="protein sequence ID" value="ADP77871.1"/>
    <property type="molecule type" value="Genomic_DNA"/>
</dbReference>
<dbReference type="InterPro" id="IPR050194">
    <property type="entry name" value="Glycosyltransferase_grp1"/>
</dbReference>
<keyword evidence="3" id="KW-0808">Transferase</keyword>
<protein>
    <submittedName>
        <fullName evidence="3">Glycosyl transferase group 1</fullName>
    </submittedName>
</protein>
<dbReference type="GO" id="GO:0016757">
    <property type="term" value="F:glycosyltransferase activity"/>
    <property type="evidence" value="ECO:0007669"/>
    <property type="project" value="InterPro"/>
</dbReference>
<dbReference type="PANTHER" id="PTHR45947:SF3">
    <property type="entry name" value="SULFOQUINOVOSYL TRANSFERASE SQD2"/>
    <property type="match status" value="1"/>
</dbReference>
<gene>
    <name evidence="3" type="ordered locus">Mfer_1077</name>
</gene>
<keyword evidence="4" id="KW-1185">Reference proteome</keyword>
<organism evidence="3 4">
    <name type="scientific">Methanothermus fervidus (strain ATCC 43054 / DSM 2088 / JCM 10308 / V24 S)</name>
    <dbReference type="NCBI Taxonomy" id="523846"/>
    <lineage>
        <taxon>Archaea</taxon>
        <taxon>Methanobacteriati</taxon>
        <taxon>Methanobacteriota</taxon>
        <taxon>Methanomada group</taxon>
        <taxon>Methanobacteria</taxon>
        <taxon>Methanobacteriales</taxon>
        <taxon>Methanothermaceae</taxon>
        <taxon>Methanothermus</taxon>
    </lineage>
</organism>
<dbReference type="Pfam" id="PF13439">
    <property type="entry name" value="Glyco_transf_4"/>
    <property type="match status" value="1"/>
</dbReference>
<dbReference type="KEGG" id="mfv:Mfer_1077"/>
<evidence type="ECO:0000259" key="2">
    <source>
        <dbReference type="Pfam" id="PF13439"/>
    </source>
</evidence>
<proteinExistence type="predicted"/>
<dbReference type="InterPro" id="IPR028098">
    <property type="entry name" value="Glyco_trans_4-like_N"/>
</dbReference>
<dbReference type="STRING" id="523846.Mfer_1077"/>
<feature type="domain" description="Glycosyltransferase subfamily 4-like N-terminal" evidence="2">
    <location>
        <begin position="17"/>
        <end position="189"/>
    </location>
</feature>
<dbReference type="OrthoDB" id="132546at2157"/>